<keyword evidence="4" id="KW-1185">Reference proteome</keyword>
<feature type="signal peptide" evidence="1">
    <location>
        <begin position="1"/>
        <end position="18"/>
    </location>
</feature>
<name>A0A1B9G151_9TREE</name>
<dbReference type="RefSeq" id="XP_019045823.1">
    <property type="nucleotide sequence ID" value="XM_019192826.1"/>
</dbReference>
<dbReference type="KEGG" id="kbi:30210613"/>
<evidence type="ECO:0000313" key="4">
    <source>
        <dbReference type="Proteomes" id="UP000092730"/>
    </source>
</evidence>
<dbReference type="GeneID" id="30210613"/>
<dbReference type="AlphaFoldDB" id="A0A1B9G151"/>
<dbReference type="EMBL" id="KI894022">
    <property type="protein sequence ID" value="OCF24753.1"/>
    <property type="molecule type" value="Genomic_DNA"/>
</dbReference>
<gene>
    <name evidence="2" type="ORF">I302_06214</name>
    <name evidence="3" type="ORF">I302_106527</name>
</gene>
<reference evidence="3" key="2">
    <citation type="submission" date="2013-07" db="EMBL/GenBank/DDBJ databases">
        <authorList>
            <consortium name="The Broad Institute Genome Sequencing Platform"/>
            <person name="Cuomo C."/>
            <person name="Litvintseva A."/>
            <person name="Chen Y."/>
            <person name="Heitman J."/>
            <person name="Sun S."/>
            <person name="Springer D."/>
            <person name="Dromer F."/>
            <person name="Young S.K."/>
            <person name="Zeng Q."/>
            <person name="Gargeya S."/>
            <person name="Fitzgerald M."/>
            <person name="Abouelleil A."/>
            <person name="Alvarado L."/>
            <person name="Berlin A.M."/>
            <person name="Chapman S.B."/>
            <person name="Dewar J."/>
            <person name="Goldberg J."/>
            <person name="Griggs A."/>
            <person name="Gujja S."/>
            <person name="Hansen M."/>
            <person name="Howarth C."/>
            <person name="Imamovic A."/>
            <person name="Larimer J."/>
            <person name="McCowan C."/>
            <person name="Murphy C."/>
            <person name="Pearson M."/>
            <person name="Priest M."/>
            <person name="Roberts A."/>
            <person name="Saif S."/>
            <person name="Shea T."/>
            <person name="Sykes S."/>
            <person name="Wortman J."/>
            <person name="Nusbaum C."/>
            <person name="Birren B."/>
        </authorList>
    </citation>
    <scope>NUCLEOTIDE SEQUENCE</scope>
    <source>
        <strain evidence="3">CBS 10118</strain>
    </source>
</reference>
<sequence length="136" mass="15231">MFFLYPLALIFLSLLATAAPITSSSKRLPNQSSDFEPVRFLNHFGASIPAESTIKLEWQGGSGQGFDVYYIPQWPEQVDYYPIELVAGTTENHFTWQTPKKSDYPKGTTFILGVNDAVTSLSSDWYDVTGLLNFAH</sequence>
<dbReference type="OrthoDB" id="2566935at2759"/>
<reference evidence="2" key="1">
    <citation type="submission" date="2013-07" db="EMBL/GenBank/DDBJ databases">
        <title>The Genome Sequence of Cryptococcus bestiolae CBS10118.</title>
        <authorList>
            <consortium name="The Broad Institute Genome Sequencing Platform"/>
            <person name="Cuomo C."/>
            <person name="Litvintseva A."/>
            <person name="Chen Y."/>
            <person name="Heitman J."/>
            <person name="Sun S."/>
            <person name="Springer D."/>
            <person name="Dromer F."/>
            <person name="Young S.K."/>
            <person name="Zeng Q."/>
            <person name="Gargeya S."/>
            <person name="Fitzgerald M."/>
            <person name="Abouelleil A."/>
            <person name="Alvarado L."/>
            <person name="Berlin A.M."/>
            <person name="Chapman S.B."/>
            <person name="Dewar J."/>
            <person name="Goldberg J."/>
            <person name="Griggs A."/>
            <person name="Gujja S."/>
            <person name="Hansen M."/>
            <person name="Howarth C."/>
            <person name="Imamovic A."/>
            <person name="Larimer J."/>
            <person name="McCowan C."/>
            <person name="Murphy C."/>
            <person name="Pearson M."/>
            <person name="Priest M."/>
            <person name="Roberts A."/>
            <person name="Saif S."/>
            <person name="Shea T."/>
            <person name="Sykes S."/>
            <person name="Wortman J."/>
            <person name="Nusbaum C."/>
            <person name="Birren B."/>
        </authorList>
    </citation>
    <scope>NUCLEOTIDE SEQUENCE [LARGE SCALE GENOMIC DNA]</scope>
    <source>
        <strain evidence="2">CBS 10118</strain>
    </source>
</reference>
<keyword evidence="1" id="KW-0732">Signal</keyword>
<protein>
    <submittedName>
        <fullName evidence="2">Uncharacterized protein</fullName>
    </submittedName>
</protein>
<feature type="chain" id="PRO_5042334759" evidence="1">
    <location>
        <begin position="19"/>
        <end position="136"/>
    </location>
</feature>
<reference evidence="3" key="4">
    <citation type="submission" date="2024-02" db="EMBL/GenBank/DDBJ databases">
        <title>Comparative genomics of Cryptococcus and Kwoniella reveals pathogenesis evolution and contrasting modes of karyotype evolution via chromosome fusion or intercentromeric recombination.</title>
        <authorList>
            <person name="Coelho M.A."/>
            <person name="David-Palma M."/>
            <person name="Shea T."/>
            <person name="Bowers K."/>
            <person name="McGinley-Smith S."/>
            <person name="Mohammad A.W."/>
            <person name="Gnirke A."/>
            <person name="Yurkov A.M."/>
            <person name="Nowrousian M."/>
            <person name="Sun S."/>
            <person name="Cuomo C.A."/>
            <person name="Heitman J."/>
        </authorList>
    </citation>
    <scope>NUCLEOTIDE SEQUENCE</scope>
    <source>
        <strain evidence="3">CBS 10118</strain>
    </source>
</reference>
<accession>A0A1B9G151</accession>
<evidence type="ECO:0000313" key="2">
    <source>
        <dbReference type="EMBL" id="OCF24753.1"/>
    </source>
</evidence>
<proteinExistence type="predicted"/>
<evidence type="ECO:0000256" key="1">
    <source>
        <dbReference type="SAM" id="SignalP"/>
    </source>
</evidence>
<reference evidence="2" key="3">
    <citation type="submission" date="2014-01" db="EMBL/GenBank/DDBJ databases">
        <title>Evolution of pathogenesis and genome organization in the Tremellales.</title>
        <authorList>
            <person name="Cuomo C."/>
            <person name="Litvintseva A."/>
            <person name="Heitman J."/>
            <person name="Chen Y."/>
            <person name="Sun S."/>
            <person name="Springer D."/>
            <person name="Dromer F."/>
            <person name="Young S."/>
            <person name="Zeng Q."/>
            <person name="Chapman S."/>
            <person name="Gujja S."/>
            <person name="Saif S."/>
            <person name="Birren B."/>
        </authorList>
    </citation>
    <scope>NUCLEOTIDE SEQUENCE</scope>
    <source>
        <strain evidence="2">CBS 10118</strain>
    </source>
</reference>
<dbReference type="EMBL" id="CP144545">
    <property type="protein sequence ID" value="WVW84493.1"/>
    <property type="molecule type" value="Genomic_DNA"/>
</dbReference>
<organism evidence="2">
    <name type="scientific">Kwoniella bestiolae CBS 10118</name>
    <dbReference type="NCBI Taxonomy" id="1296100"/>
    <lineage>
        <taxon>Eukaryota</taxon>
        <taxon>Fungi</taxon>
        <taxon>Dikarya</taxon>
        <taxon>Basidiomycota</taxon>
        <taxon>Agaricomycotina</taxon>
        <taxon>Tremellomycetes</taxon>
        <taxon>Tremellales</taxon>
        <taxon>Cryptococcaceae</taxon>
        <taxon>Kwoniella</taxon>
    </lineage>
</organism>
<dbReference type="Proteomes" id="UP000092730">
    <property type="component" value="Chromosome 5"/>
</dbReference>
<dbReference type="VEuPathDB" id="FungiDB:I302_06214"/>
<evidence type="ECO:0000313" key="3">
    <source>
        <dbReference type="EMBL" id="WVW84493.1"/>
    </source>
</evidence>